<evidence type="ECO:0008006" key="5">
    <source>
        <dbReference type="Google" id="ProtNLM"/>
    </source>
</evidence>
<gene>
    <name evidence="3" type="ORF">DI603_22465</name>
</gene>
<protein>
    <recommendedName>
        <fullName evidence="5">Conjugal transfer protein TraN</fullName>
    </recommendedName>
</protein>
<reference evidence="3 4" key="1">
    <citation type="submission" date="2017-08" db="EMBL/GenBank/DDBJ databases">
        <title>Infants hospitalized years apart are colonized by the same room-sourced microbial strains.</title>
        <authorList>
            <person name="Brooks B."/>
            <person name="Olm M.R."/>
            <person name="Firek B.A."/>
            <person name="Baker R."/>
            <person name="Thomas B.C."/>
            <person name="Morowitz M.J."/>
            <person name="Banfield J.F."/>
        </authorList>
    </citation>
    <scope>NUCLEOTIDE SEQUENCE [LARGE SCALE GENOMIC DNA]</scope>
    <source>
        <strain evidence="3">S2_012_000_R2_81</strain>
    </source>
</reference>
<evidence type="ECO:0000313" key="4">
    <source>
        <dbReference type="Proteomes" id="UP000249633"/>
    </source>
</evidence>
<dbReference type="InterPro" id="IPR014121">
    <property type="entry name" value="TraN_Ftype"/>
</dbReference>
<evidence type="ECO:0000313" key="3">
    <source>
        <dbReference type="EMBL" id="PZP27148.1"/>
    </source>
</evidence>
<proteinExistence type="predicted"/>
<name>A0A2W5D9B3_9BURK</name>
<feature type="transmembrane region" description="Helical" evidence="2">
    <location>
        <begin position="31"/>
        <end position="49"/>
    </location>
</feature>
<feature type="region of interest" description="Disordered" evidence="1">
    <location>
        <begin position="1"/>
        <end position="20"/>
    </location>
</feature>
<dbReference type="EMBL" id="QFOD01000034">
    <property type="protein sequence ID" value="PZP27148.1"/>
    <property type="molecule type" value="Genomic_DNA"/>
</dbReference>
<accession>A0A2W5D9B3</accession>
<keyword evidence="2" id="KW-0472">Membrane</keyword>
<feature type="compositionally biased region" description="Basic and acidic residues" evidence="1">
    <location>
        <begin position="1"/>
        <end position="11"/>
    </location>
</feature>
<sequence length="236" mass="25003">QMPKGLIDRGLPHHPSAGLRLNTASRRDGRTLTFVMAGMSALLTGAGFSGSFTTYGVTIAVNGTALPAGSTVLYSSSSVAGEGMVIAFDPWTLVIAIIIYVIMSMMSCNETEGRLALQEGARLCHSVGTYCSSCIRILGHCVSCIEHTTSKCCFNSMLARIVNEQGRAQIGKGWGGSQNPDCSGFTVSQLQALNFAAMDFTEFYASLVPKTLDLTAVQGNTAGRVNNCYFGQGRCN</sequence>
<dbReference type="Pfam" id="PF06986">
    <property type="entry name" value="F_T4SS_TraN"/>
    <property type="match status" value="1"/>
</dbReference>
<evidence type="ECO:0000256" key="1">
    <source>
        <dbReference type="SAM" id="MobiDB-lite"/>
    </source>
</evidence>
<organism evidence="3 4">
    <name type="scientific">Roseateles depolymerans</name>
    <dbReference type="NCBI Taxonomy" id="76731"/>
    <lineage>
        <taxon>Bacteria</taxon>
        <taxon>Pseudomonadati</taxon>
        <taxon>Pseudomonadota</taxon>
        <taxon>Betaproteobacteria</taxon>
        <taxon>Burkholderiales</taxon>
        <taxon>Sphaerotilaceae</taxon>
        <taxon>Roseateles</taxon>
    </lineage>
</organism>
<comment type="caution">
    <text evidence="3">The sequence shown here is derived from an EMBL/GenBank/DDBJ whole genome shotgun (WGS) entry which is preliminary data.</text>
</comment>
<dbReference type="Proteomes" id="UP000249633">
    <property type="component" value="Unassembled WGS sequence"/>
</dbReference>
<feature type="transmembrane region" description="Helical" evidence="2">
    <location>
        <begin position="86"/>
        <end position="106"/>
    </location>
</feature>
<evidence type="ECO:0000256" key="2">
    <source>
        <dbReference type="SAM" id="Phobius"/>
    </source>
</evidence>
<feature type="non-terminal residue" evidence="3">
    <location>
        <position position="1"/>
    </location>
</feature>
<keyword evidence="2" id="KW-0812">Transmembrane</keyword>
<keyword evidence="2" id="KW-1133">Transmembrane helix</keyword>
<dbReference type="AlphaFoldDB" id="A0A2W5D9B3"/>